<dbReference type="EMBL" id="UHFX01000003">
    <property type="protein sequence ID" value="SUO04446.1"/>
    <property type="molecule type" value="Genomic_DNA"/>
</dbReference>
<dbReference type="Proteomes" id="UP000255523">
    <property type="component" value="Unassembled WGS sequence"/>
</dbReference>
<sequence length="54" mass="6246">MSIKRLQSLAMQYESEEEFLKAMSKIYDLAKEDNLNMQTLVDATNGKIYGKQND</sequence>
<gene>
    <name evidence="2" type="ORF">NCTC11087_01363</name>
    <name evidence="1" type="ORF">PND82_01385</name>
</gene>
<reference evidence="2 3" key="1">
    <citation type="submission" date="2018-06" db="EMBL/GenBank/DDBJ databases">
        <authorList>
            <consortium name="Pathogen Informatics"/>
            <person name="Doyle S."/>
        </authorList>
    </citation>
    <scope>NUCLEOTIDE SEQUENCE [LARGE SCALE GENOMIC DNA]</scope>
    <source>
        <strain evidence="2 3">NCTC11087</strain>
    </source>
</reference>
<reference evidence="1" key="2">
    <citation type="submission" date="2023-01" db="EMBL/GenBank/DDBJ databases">
        <title>Human gut microbiome strain richness.</title>
        <authorList>
            <person name="Chen-Liaw A."/>
        </authorList>
    </citation>
    <scope>NUCLEOTIDE SEQUENCE</scope>
    <source>
        <strain evidence="1">D8_m1001271B151109d0_201107</strain>
    </source>
</reference>
<organism evidence="2 3">
    <name type="scientific">Faecalicoccus pleomorphus</name>
    <dbReference type="NCBI Taxonomy" id="1323"/>
    <lineage>
        <taxon>Bacteria</taxon>
        <taxon>Bacillati</taxon>
        <taxon>Bacillota</taxon>
        <taxon>Erysipelotrichia</taxon>
        <taxon>Erysipelotrichales</taxon>
        <taxon>Erysipelotrichaceae</taxon>
        <taxon>Faecalicoccus</taxon>
    </lineage>
</organism>
<protein>
    <submittedName>
        <fullName evidence="2">Uncharacterized protein</fullName>
    </submittedName>
</protein>
<proteinExistence type="predicted"/>
<evidence type="ECO:0000313" key="1">
    <source>
        <dbReference type="EMBL" id="MDB7981469.1"/>
    </source>
</evidence>
<evidence type="ECO:0000313" key="3">
    <source>
        <dbReference type="Proteomes" id="UP000255523"/>
    </source>
</evidence>
<dbReference type="Proteomes" id="UP001212981">
    <property type="component" value="Unassembled WGS sequence"/>
</dbReference>
<keyword evidence="3" id="KW-1185">Reference proteome</keyword>
<dbReference type="AlphaFoldDB" id="A0A380LRF4"/>
<name>A0A380LRF4_9FIRM</name>
<dbReference type="EMBL" id="JAQLXO010000001">
    <property type="protein sequence ID" value="MDB7981469.1"/>
    <property type="molecule type" value="Genomic_DNA"/>
</dbReference>
<dbReference type="GeneID" id="77463044"/>
<evidence type="ECO:0000313" key="2">
    <source>
        <dbReference type="EMBL" id="SUO04446.1"/>
    </source>
</evidence>
<accession>A0A380LRF4</accession>
<dbReference type="RefSeq" id="WP_022789498.1">
    <property type="nucleotide sequence ID" value="NZ_CALCIP010000026.1"/>
</dbReference>